<comment type="caution">
    <text evidence="1">The sequence shown here is derived from an EMBL/GenBank/DDBJ whole genome shotgun (WGS) entry which is preliminary data.</text>
</comment>
<organism evidence="1 2">
    <name type="scientific">Streptomyces albipurpureus</name>
    <dbReference type="NCBI Taxonomy" id="2897419"/>
    <lineage>
        <taxon>Bacteria</taxon>
        <taxon>Bacillati</taxon>
        <taxon>Actinomycetota</taxon>
        <taxon>Actinomycetes</taxon>
        <taxon>Kitasatosporales</taxon>
        <taxon>Streptomycetaceae</taxon>
        <taxon>Streptomyces</taxon>
    </lineage>
</organism>
<evidence type="ECO:0008006" key="3">
    <source>
        <dbReference type="Google" id="ProtNLM"/>
    </source>
</evidence>
<dbReference type="Proteomes" id="UP001431429">
    <property type="component" value="Unassembled WGS sequence"/>
</dbReference>
<sequence length="84" mass="8846">MQADRGPGEAAKATLRDLAGELAATPLRVRTLVVLGDLLASDGDHAVARPVLREAVAPAESLAEADDLADYEVNRARDVVERLA</sequence>
<accession>A0ABT0V1P4</accession>
<gene>
    <name evidence="1" type="ORF">NBG84_38620</name>
</gene>
<proteinExistence type="predicted"/>
<keyword evidence="2" id="KW-1185">Reference proteome</keyword>
<evidence type="ECO:0000313" key="1">
    <source>
        <dbReference type="EMBL" id="MCM2394119.1"/>
    </source>
</evidence>
<reference evidence="1" key="1">
    <citation type="submission" date="2022-06" db="EMBL/GenBank/DDBJ databases">
        <title>Genome public.</title>
        <authorList>
            <person name="Sun Q."/>
        </authorList>
    </citation>
    <scope>NUCLEOTIDE SEQUENCE</scope>
    <source>
        <strain evidence="1">CWNU-1</strain>
    </source>
</reference>
<protein>
    <recommendedName>
        <fullName evidence="3">HEAT repeat domain-containing protein</fullName>
    </recommendedName>
</protein>
<evidence type="ECO:0000313" key="2">
    <source>
        <dbReference type="Proteomes" id="UP001431429"/>
    </source>
</evidence>
<dbReference type="RefSeq" id="WP_250924399.1">
    <property type="nucleotide sequence ID" value="NZ_JAMQAW010000099.1"/>
</dbReference>
<dbReference type="EMBL" id="JAMQAW010000099">
    <property type="protein sequence ID" value="MCM2394119.1"/>
    <property type="molecule type" value="Genomic_DNA"/>
</dbReference>
<name>A0ABT0V1P4_9ACTN</name>